<evidence type="ECO:0000313" key="1">
    <source>
        <dbReference type="EMBL" id="CAB4161533.1"/>
    </source>
</evidence>
<reference evidence="1" key="1">
    <citation type="submission" date="2020-04" db="EMBL/GenBank/DDBJ databases">
        <authorList>
            <person name="Chiriac C."/>
            <person name="Salcher M."/>
            <person name="Ghai R."/>
            <person name="Kavagutti S V."/>
        </authorList>
    </citation>
    <scope>NUCLEOTIDE SEQUENCE</scope>
</reference>
<proteinExistence type="predicted"/>
<gene>
    <name evidence="1" type="ORF">UFOVP770_57</name>
</gene>
<sequence length="373" mass="43049">MTKVELYLNTVTQYDKEFAKWSSRTDKILRRYRDERQVNSMQSRYNMLWANVSTLKAATFSRMPKADVSRRFKDNDPVGRVASMILERAMDFEITHYGDLKHCLESSVFDRFLGGRGSAWVRYEPKIESQDYGISEQNEESEESAEYLDSEAAPVDYVHWKDFGHEPARTWDEVNRVWRKVYMTRKALVDRFGEELGNKVPLDSSPDDQKYKDSDGIGKKGLVIELWDRETKKVLWISKSLNQILDERDDPLQLEEFFPCPKPLYATVTNETLVPIPDFTLYQDQANALDVLSTRISGLIDALKVRGVYDASEPTLQRLFTEGENNTLIPVKNWPAFSEKQGLRGAIDIVDITPIAMALKNAYEAMAQLKQEI</sequence>
<dbReference type="EMBL" id="LR796715">
    <property type="protein sequence ID" value="CAB4161533.1"/>
    <property type="molecule type" value="Genomic_DNA"/>
</dbReference>
<organism evidence="1">
    <name type="scientific">uncultured Caudovirales phage</name>
    <dbReference type="NCBI Taxonomy" id="2100421"/>
    <lineage>
        <taxon>Viruses</taxon>
        <taxon>Duplodnaviria</taxon>
        <taxon>Heunggongvirae</taxon>
        <taxon>Uroviricota</taxon>
        <taxon>Caudoviricetes</taxon>
        <taxon>Peduoviridae</taxon>
        <taxon>Maltschvirus</taxon>
        <taxon>Maltschvirus maltsch</taxon>
    </lineage>
</organism>
<protein>
    <submittedName>
        <fullName evidence="1">Uncharacterized protein</fullName>
    </submittedName>
</protein>
<accession>A0A6J5NRJ8</accession>
<feature type="non-terminal residue" evidence="1">
    <location>
        <position position="373"/>
    </location>
</feature>
<name>A0A6J5NRJ8_9CAUD</name>